<evidence type="ECO:0000256" key="5">
    <source>
        <dbReference type="SAM" id="Phobius"/>
    </source>
</evidence>
<feature type="domain" description="Methyl-accepting transducer" evidence="6">
    <location>
        <begin position="369"/>
        <end position="598"/>
    </location>
</feature>
<dbReference type="Gene3D" id="1.10.287.950">
    <property type="entry name" value="Methyl-accepting chemotaxis protein"/>
    <property type="match status" value="1"/>
</dbReference>
<feature type="region of interest" description="Disordered" evidence="4">
    <location>
        <begin position="618"/>
        <end position="654"/>
    </location>
</feature>
<evidence type="ECO:0000259" key="8">
    <source>
        <dbReference type="PROSITE" id="PS51753"/>
    </source>
</evidence>
<reference evidence="9 10" key="1">
    <citation type="journal article" date="2024" name="Front. Plant Sci.">
        <title>Comprehensive phenomic and genomic studies of the species, Pectobacterium cacticida and proposal for reclassification as Alcorniella cacticida comb. nov.</title>
        <authorList>
            <person name="Jonca J."/>
            <person name="Pirhonen M."/>
            <person name="Waleron M.M."/>
            <person name="Gawor J."/>
            <person name="Mrozik A."/>
            <person name="Smoktunowicz M."/>
            <person name="Waleron K."/>
            <person name="Waleron M."/>
        </authorList>
    </citation>
    <scope>NUCLEOTIDE SEQUENCE [LARGE SCALE GENOMIC DNA]</scope>
    <source>
        <strain evidence="9 10">DPMP6</strain>
    </source>
</reference>
<dbReference type="CDD" id="cd06225">
    <property type="entry name" value="HAMP"/>
    <property type="match status" value="1"/>
</dbReference>
<dbReference type="EMBL" id="CP125967">
    <property type="protein sequence ID" value="WWO37426.1"/>
    <property type="molecule type" value="Genomic_DNA"/>
</dbReference>
<evidence type="ECO:0000256" key="1">
    <source>
        <dbReference type="ARBA" id="ARBA00022481"/>
    </source>
</evidence>
<evidence type="ECO:0000256" key="4">
    <source>
        <dbReference type="SAM" id="MobiDB-lite"/>
    </source>
</evidence>
<dbReference type="PROSITE" id="PS50111">
    <property type="entry name" value="CHEMOTAXIS_TRANSDUC_2"/>
    <property type="match status" value="1"/>
</dbReference>
<dbReference type="PROSITE" id="PS50885">
    <property type="entry name" value="HAMP"/>
    <property type="match status" value="1"/>
</dbReference>
<evidence type="ECO:0000313" key="9">
    <source>
        <dbReference type="EMBL" id="WWO37426.1"/>
    </source>
</evidence>
<keyword evidence="5" id="KW-0472">Membrane</keyword>
<feature type="domain" description="HBM" evidence="8">
    <location>
        <begin position="44"/>
        <end position="285"/>
    </location>
</feature>
<dbReference type="SMART" id="SM00304">
    <property type="entry name" value="HAMP"/>
    <property type="match status" value="1"/>
</dbReference>
<dbReference type="PANTHER" id="PTHR43531:SF14">
    <property type="entry name" value="METHYL-ACCEPTING CHEMOTAXIS PROTEIN I-RELATED"/>
    <property type="match status" value="1"/>
</dbReference>
<keyword evidence="1" id="KW-0488">Methylation</keyword>
<evidence type="ECO:0000313" key="10">
    <source>
        <dbReference type="Proteomes" id="UP001379444"/>
    </source>
</evidence>
<accession>A0ABZ2G6I4</accession>
<evidence type="ECO:0000259" key="6">
    <source>
        <dbReference type="PROSITE" id="PS50111"/>
    </source>
</evidence>
<dbReference type="Proteomes" id="UP001379444">
    <property type="component" value="Chromosome"/>
</dbReference>
<dbReference type="InterPro" id="IPR051310">
    <property type="entry name" value="MCP_chemotaxis"/>
</dbReference>
<keyword evidence="3" id="KW-0807">Transducer</keyword>
<dbReference type="SMART" id="SM01358">
    <property type="entry name" value="HBM"/>
    <property type="match status" value="1"/>
</dbReference>
<evidence type="ECO:0000256" key="3">
    <source>
        <dbReference type="PROSITE-ProRule" id="PRU00284"/>
    </source>
</evidence>
<feature type="compositionally biased region" description="Polar residues" evidence="4">
    <location>
        <begin position="636"/>
        <end position="654"/>
    </location>
</feature>
<dbReference type="PANTHER" id="PTHR43531">
    <property type="entry name" value="PROTEIN ICFG"/>
    <property type="match status" value="1"/>
</dbReference>
<evidence type="ECO:0000256" key="2">
    <source>
        <dbReference type="ARBA" id="ARBA00029447"/>
    </source>
</evidence>
<evidence type="ECO:0000259" key="7">
    <source>
        <dbReference type="PROSITE" id="PS50885"/>
    </source>
</evidence>
<feature type="transmembrane region" description="Helical" evidence="5">
    <location>
        <begin position="291"/>
        <end position="310"/>
    </location>
</feature>
<dbReference type="PROSITE" id="PS51753">
    <property type="entry name" value="HBM"/>
    <property type="match status" value="1"/>
</dbReference>
<proteinExistence type="inferred from homology"/>
<comment type="similarity">
    <text evidence="2">Belongs to the methyl-accepting chemotaxis (MCP) protein family.</text>
</comment>
<dbReference type="InterPro" id="IPR032255">
    <property type="entry name" value="HBM"/>
</dbReference>
<dbReference type="InterPro" id="IPR003660">
    <property type="entry name" value="HAMP_dom"/>
</dbReference>
<gene>
    <name evidence="9" type="ORF">QNA12_12720</name>
</gene>
<dbReference type="SUPFAM" id="SSF58104">
    <property type="entry name" value="Methyl-accepting chemotaxis protein (MCP) signaling domain"/>
    <property type="match status" value="1"/>
</dbReference>
<organism evidence="9 10">
    <name type="scientific">Pectobacterium cacticida</name>
    <dbReference type="NCBI Taxonomy" id="69221"/>
    <lineage>
        <taxon>Bacteria</taxon>
        <taxon>Pseudomonadati</taxon>
        <taxon>Pseudomonadota</taxon>
        <taxon>Gammaproteobacteria</taxon>
        <taxon>Enterobacterales</taxon>
        <taxon>Pectobacteriaceae</taxon>
        <taxon>Pectobacterium</taxon>
    </lineage>
</organism>
<protein>
    <submittedName>
        <fullName evidence="9">Methyl-accepting chemotaxis protein</fullName>
    </submittedName>
</protein>
<keyword evidence="10" id="KW-1185">Reference proteome</keyword>
<dbReference type="InterPro" id="IPR004089">
    <property type="entry name" value="MCPsignal_dom"/>
</dbReference>
<dbReference type="Pfam" id="PF00015">
    <property type="entry name" value="MCPsignal"/>
    <property type="match status" value="1"/>
</dbReference>
<keyword evidence="5" id="KW-0812">Transmembrane</keyword>
<dbReference type="SMART" id="SM00283">
    <property type="entry name" value="MA"/>
    <property type="match status" value="1"/>
</dbReference>
<name>A0ABZ2G6I4_9GAMM</name>
<dbReference type="RefSeq" id="WP_264498507.1">
    <property type="nucleotide sequence ID" value="NZ_CP109947.1"/>
</dbReference>
<dbReference type="CDD" id="cd11386">
    <property type="entry name" value="MCP_signal"/>
    <property type="match status" value="1"/>
</dbReference>
<keyword evidence="5" id="KW-1133">Transmembrane helix</keyword>
<sequence>MKHLARRIRNIKITHKLYAGFGIILLLVIIASSLSTKRFKEINDIYEKTNLIYNINIEVFQAKINRLKYFYAYDEQSRETMARYVTHASSLSDEAKKLSWNSQEAEIIDQIAQHLTEFQNAISEMGKVTQRVVETIDKIDAANIQQPTTVFSIRTQQASPEAALDIPPAATQTEDLTTLLSEIKNRSYALRLRQNEDAYKQLNMAFDLLNNRYQQVIGSLSPEQKTAADNLQKYAANYKTLNDDYFKNIMDLKAAENAVKIGGDKSSASIKSIINIVKEENDALTYNSATITMIIGFIAVIIGIAISLLITRQITRPVIHNLSLAEKIAEGDLTSTITVDRHDELGQLTAAMGRMNEKLRAMITEVRDSVDRVSLSAAKIATGNNDLSSRTEQQSAAVVETAASMEELTSTVKNNADNAKHARQIAADAAKDARKGGEVVKEVVSTMDNIATSSRKIADITTVINSIAFQTNILALNAAVEAARAGEQGRGFAVVAGEVRSLSQRSSQAAKDIEALISESVERTNAGSRLVAVAGETMDHIVDSVARVNDIMGEISSASEEQSRGIGQIAQAIGELDTTTQQNAALVMESSIAANSLEEQAVLLESLLAHFRLSQTDRRTASDGPSPTRPHALPNNALTTGDKSTSSENDWTSF</sequence>
<dbReference type="Pfam" id="PF00672">
    <property type="entry name" value="HAMP"/>
    <property type="match status" value="1"/>
</dbReference>
<feature type="domain" description="HAMP" evidence="7">
    <location>
        <begin position="312"/>
        <end position="364"/>
    </location>
</feature>